<evidence type="ECO:0000313" key="3">
    <source>
        <dbReference type="Proteomes" id="UP000726737"/>
    </source>
</evidence>
<dbReference type="InterPro" id="IPR046341">
    <property type="entry name" value="SET_dom_sf"/>
</dbReference>
<dbReference type="Gene3D" id="2.170.270.10">
    <property type="entry name" value="SET domain"/>
    <property type="match status" value="1"/>
</dbReference>
<dbReference type="OrthoDB" id="5984008at2759"/>
<evidence type="ECO:0000313" key="2">
    <source>
        <dbReference type="EMBL" id="KAG0247435.1"/>
    </source>
</evidence>
<proteinExistence type="predicted"/>
<dbReference type="SUPFAM" id="SSF82199">
    <property type="entry name" value="SET domain"/>
    <property type="match status" value="1"/>
</dbReference>
<feature type="domain" description="SET" evidence="1">
    <location>
        <begin position="17"/>
        <end position="121"/>
    </location>
</feature>
<dbReference type="InterPro" id="IPR001214">
    <property type="entry name" value="SET_dom"/>
</dbReference>
<comment type="caution">
    <text evidence="2">The sequence shown here is derived from an EMBL/GenBank/DDBJ whole genome shotgun (WGS) entry which is preliminary data.</text>
</comment>
<dbReference type="InterPro" id="IPR053201">
    <property type="entry name" value="Flavunoidine_N-MTase"/>
</dbReference>
<gene>
    <name evidence="2" type="ORF">BG011_001475</name>
</gene>
<dbReference type="PANTHER" id="PTHR12350">
    <property type="entry name" value="HISTONE-LYSINE N-METHYLTRANSFERASE-RELATED"/>
    <property type="match status" value="1"/>
</dbReference>
<reference evidence="2" key="1">
    <citation type="journal article" date="2020" name="Fungal Divers.">
        <title>Resolving the Mortierellaceae phylogeny through synthesis of multi-gene phylogenetics and phylogenomics.</title>
        <authorList>
            <person name="Vandepol N."/>
            <person name="Liber J."/>
            <person name="Desiro A."/>
            <person name="Na H."/>
            <person name="Kennedy M."/>
            <person name="Barry K."/>
            <person name="Grigoriev I.V."/>
            <person name="Miller A.N."/>
            <person name="O'Donnell K."/>
            <person name="Stajich J.E."/>
            <person name="Bonito G."/>
        </authorList>
    </citation>
    <scope>NUCLEOTIDE SEQUENCE</scope>
    <source>
        <strain evidence="2">KOD948</strain>
    </source>
</reference>
<sequence length="180" mass="19925">MPVTYTKVEKITDAAAVKLAYKPTHPGLFEVAYAEGDYNSKLVAARPYAKGEILCKVEGITAGPKKYTSVQVGKDDHIELNSDLVFMNHSCNPTVSLDTDTMTVVAVVDLKEGDNLTFFYPSSEWEMDQPFPCWCGAEQCVKNVQGAKFLSKETMSRYFLTKHIQTLLEEREAAASAAQV</sequence>
<dbReference type="Proteomes" id="UP000726737">
    <property type="component" value="Unassembled WGS sequence"/>
</dbReference>
<dbReference type="PROSITE" id="PS50280">
    <property type="entry name" value="SET"/>
    <property type="match status" value="1"/>
</dbReference>
<keyword evidence="3" id="KW-1185">Reference proteome</keyword>
<accession>A0A9P6TVA1</accession>
<evidence type="ECO:0000259" key="1">
    <source>
        <dbReference type="PROSITE" id="PS50280"/>
    </source>
</evidence>
<protein>
    <recommendedName>
        <fullName evidence="1">SET domain-containing protein</fullName>
    </recommendedName>
</protein>
<name>A0A9P6TVA1_9FUNG</name>
<organism evidence="2 3">
    <name type="scientific">Mortierella polycephala</name>
    <dbReference type="NCBI Taxonomy" id="41804"/>
    <lineage>
        <taxon>Eukaryota</taxon>
        <taxon>Fungi</taxon>
        <taxon>Fungi incertae sedis</taxon>
        <taxon>Mucoromycota</taxon>
        <taxon>Mortierellomycotina</taxon>
        <taxon>Mortierellomycetes</taxon>
        <taxon>Mortierellales</taxon>
        <taxon>Mortierellaceae</taxon>
        <taxon>Mortierella</taxon>
    </lineage>
</organism>
<dbReference type="EMBL" id="JAAAJA010001395">
    <property type="protein sequence ID" value="KAG0247435.1"/>
    <property type="molecule type" value="Genomic_DNA"/>
</dbReference>
<dbReference type="AlphaFoldDB" id="A0A9P6TVA1"/>
<dbReference type="Pfam" id="PF00856">
    <property type="entry name" value="SET"/>
    <property type="match status" value="1"/>
</dbReference>
<dbReference type="PANTHER" id="PTHR12350:SF19">
    <property type="entry name" value="SET DOMAIN-CONTAINING PROTEIN"/>
    <property type="match status" value="1"/>
</dbReference>